<name>A0A8J2SZZ9_9STRA</name>
<dbReference type="Proteomes" id="UP000789595">
    <property type="component" value="Unassembled WGS sequence"/>
</dbReference>
<protein>
    <recommendedName>
        <fullName evidence="4">UDP-N-acetylglucosamine--peptide N-acetylglucosaminyltransferase SPINDLY</fullName>
    </recommendedName>
</protein>
<dbReference type="EMBL" id="CAKKNE010000006">
    <property type="protein sequence ID" value="CAH0379403.1"/>
    <property type="molecule type" value="Genomic_DNA"/>
</dbReference>
<dbReference type="SUPFAM" id="SSF48452">
    <property type="entry name" value="TPR-like"/>
    <property type="match status" value="1"/>
</dbReference>
<keyword evidence="3" id="KW-1185">Reference proteome</keyword>
<dbReference type="OrthoDB" id="9991317at2759"/>
<dbReference type="Gene3D" id="1.25.40.10">
    <property type="entry name" value="Tetratricopeptide repeat domain"/>
    <property type="match status" value="1"/>
</dbReference>
<evidence type="ECO:0008006" key="4">
    <source>
        <dbReference type="Google" id="ProtNLM"/>
    </source>
</evidence>
<dbReference type="Pfam" id="PF13414">
    <property type="entry name" value="TPR_11"/>
    <property type="match status" value="1"/>
</dbReference>
<proteinExistence type="predicted"/>
<evidence type="ECO:0000313" key="3">
    <source>
        <dbReference type="Proteomes" id="UP000789595"/>
    </source>
</evidence>
<dbReference type="AlphaFoldDB" id="A0A8J2SZZ9"/>
<accession>A0A8J2SZZ9</accession>
<feature type="compositionally biased region" description="Low complexity" evidence="1">
    <location>
        <begin position="1"/>
        <end position="18"/>
    </location>
</feature>
<evidence type="ECO:0000313" key="2">
    <source>
        <dbReference type="EMBL" id="CAH0379403.1"/>
    </source>
</evidence>
<evidence type="ECO:0000256" key="1">
    <source>
        <dbReference type="SAM" id="MobiDB-lite"/>
    </source>
</evidence>
<dbReference type="InterPro" id="IPR011990">
    <property type="entry name" value="TPR-like_helical_dom_sf"/>
</dbReference>
<sequence>MSILSRKSSSSRQQSGGAAPPPPPGRPADATASFVGEMLGAERKIEEDAGKLVRALEAIERDPKSAVAYYHLGILLEEIRGDEAGAETAYRKACELDPQYADAFINLGNLLKGDGILKGSEDVLQGVDRGRPE</sequence>
<comment type="caution">
    <text evidence="2">The sequence shown here is derived from an EMBL/GenBank/DDBJ whole genome shotgun (WGS) entry which is preliminary data.</text>
</comment>
<feature type="region of interest" description="Disordered" evidence="1">
    <location>
        <begin position="1"/>
        <end position="31"/>
    </location>
</feature>
<organism evidence="2 3">
    <name type="scientific">Pelagomonas calceolata</name>
    <dbReference type="NCBI Taxonomy" id="35677"/>
    <lineage>
        <taxon>Eukaryota</taxon>
        <taxon>Sar</taxon>
        <taxon>Stramenopiles</taxon>
        <taxon>Ochrophyta</taxon>
        <taxon>Pelagophyceae</taxon>
        <taxon>Pelagomonadales</taxon>
        <taxon>Pelagomonadaceae</taxon>
        <taxon>Pelagomonas</taxon>
    </lineage>
</organism>
<gene>
    <name evidence="2" type="ORF">PECAL_6P10250</name>
</gene>
<reference evidence="2" key="1">
    <citation type="submission" date="2021-11" db="EMBL/GenBank/DDBJ databases">
        <authorList>
            <consortium name="Genoscope - CEA"/>
            <person name="William W."/>
        </authorList>
    </citation>
    <scope>NUCLEOTIDE SEQUENCE</scope>
</reference>